<evidence type="ECO:0000313" key="6">
    <source>
        <dbReference type="Proteomes" id="UP001142055"/>
    </source>
</evidence>
<dbReference type="SMART" id="SM00320">
    <property type="entry name" value="WD40"/>
    <property type="match status" value="2"/>
</dbReference>
<reference evidence="5" key="1">
    <citation type="submission" date="2022-12" db="EMBL/GenBank/DDBJ databases">
        <title>Genome assemblies of Blomia tropicalis.</title>
        <authorList>
            <person name="Cui Y."/>
        </authorList>
    </citation>
    <scope>NUCLEOTIDE SEQUENCE</scope>
    <source>
        <tissue evidence="5">Adult mites</tissue>
    </source>
</reference>
<keyword evidence="3" id="KW-0072">Autophagy</keyword>
<dbReference type="OMA" id="YAVCENG"/>
<dbReference type="InterPro" id="IPR001680">
    <property type="entry name" value="WD40_rpt"/>
</dbReference>
<comment type="caution">
    <text evidence="5">The sequence shown here is derived from an EMBL/GenBank/DDBJ whole genome shotgun (WGS) entry which is preliminary data.</text>
</comment>
<dbReference type="InterPro" id="IPR048720">
    <property type="entry name" value="PROPPIN"/>
</dbReference>
<dbReference type="InterPro" id="IPR015943">
    <property type="entry name" value="WD40/YVTN_repeat-like_dom_sf"/>
</dbReference>
<keyword evidence="6" id="KW-1185">Reference proteome</keyword>
<name>A0A9Q0MGX8_BLOTA</name>
<dbReference type="PANTHER" id="PTHR11227">
    <property type="entry name" value="WD-REPEAT PROTEIN INTERACTING WITH PHOSPHOINOSIDES WIPI -RELATED"/>
    <property type="match status" value="1"/>
</dbReference>
<keyword evidence="1" id="KW-0853">WD repeat</keyword>
<keyword evidence="2" id="KW-0677">Repeat</keyword>
<dbReference type="EMBL" id="JAPWDV010000001">
    <property type="protein sequence ID" value="KAJ6225502.1"/>
    <property type="molecule type" value="Genomic_DNA"/>
</dbReference>
<dbReference type="Proteomes" id="UP001142055">
    <property type="component" value="Chromosome 1"/>
</dbReference>
<protein>
    <submittedName>
        <fullName evidence="5">Uncharacterized protein</fullName>
    </submittedName>
</protein>
<organism evidence="5 6">
    <name type="scientific">Blomia tropicalis</name>
    <name type="common">Mite</name>
    <dbReference type="NCBI Taxonomy" id="40697"/>
    <lineage>
        <taxon>Eukaryota</taxon>
        <taxon>Metazoa</taxon>
        <taxon>Ecdysozoa</taxon>
        <taxon>Arthropoda</taxon>
        <taxon>Chelicerata</taxon>
        <taxon>Arachnida</taxon>
        <taxon>Acari</taxon>
        <taxon>Acariformes</taxon>
        <taxon>Sarcoptiformes</taxon>
        <taxon>Astigmata</taxon>
        <taxon>Glycyphagoidea</taxon>
        <taxon>Echimyopodidae</taxon>
        <taxon>Blomia</taxon>
    </lineage>
</organism>
<dbReference type="InterPro" id="IPR036322">
    <property type="entry name" value="WD40_repeat_dom_sf"/>
</dbReference>
<evidence type="ECO:0000256" key="2">
    <source>
        <dbReference type="ARBA" id="ARBA00022737"/>
    </source>
</evidence>
<proteinExistence type="inferred from homology"/>
<accession>A0A9Q0MGX8</accession>
<dbReference type="SUPFAM" id="SSF50978">
    <property type="entry name" value="WD40 repeat-like"/>
    <property type="match status" value="1"/>
</dbReference>
<evidence type="ECO:0000256" key="3">
    <source>
        <dbReference type="ARBA" id="ARBA00023006"/>
    </source>
</evidence>
<dbReference type="GO" id="GO:0005737">
    <property type="term" value="C:cytoplasm"/>
    <property type="evidence" value="ECO:0007669"/>
    <property type="project" value="UniProtKB-ARBA"/>
</dbReference>
<dbReference type="GO" id="GO:0006914">
    <property type="term" value="P:autophagy"/>
    <property type="evidence" value="ECO:0007669"/>
    <property type="project" value="UniProtKB-KW"/>
</dbReference>
<gene>
    <name evidence="5" type="ORF">RDWZM_004047</name>
</gene>
<dbReference type="OrthoDB" id="1667587at2759"/>
<sequence length="400" mass="43691">MSYGKEVISVSINDDGNMFAACTESGLRVYNMEPLVSKLNIDSSIIGTLGICKLLHRTNLMAIVGGGNRPKYADNTILIWDDDQKRFVLEYTFASRVLSLKLRRDRLFVAERNRITCYTFPGDPAPEKIFTIETGDNPNGMCEVTPCTSATELQLLAYPGHRTGSVQLLDLSTTTATTFGGGSVSSIVDPTINNKSSSTPSLISNTVTSGASVSISPTSVSAHKSEIACIALNRTGTLLATASRKGTLIRIFRITDENSLRGTGTYIPLSPEKVDEFRRGMDTAIVYCIVFSPDNEYVLASSDKGTVHIFALNETRLNRRSTFATVPLVNLNGSYSVNKFTLPAECACVCSFGPDRQSVYAICVDGTFHKYILGKDGNPCERDNFDKYLEAPDEADYIFM</sequence>
<evidence type="ECO:0000256" key="1">
    <source>
        <dbReference type="ARBA" id="ARBA00022574"/>
    </source>
</evidence>
<dbReference type="AlphaFoldDB" id="A0A9Q0MGX8"/>
<dbReference type="Pfam" id="PF21032">
    <property type="entry name" value="PROPPIN"/>
    <property type="match status" value="1"/>
</dbReference>
<dbReference type="Gene3D" id="2.130.10.10">
    <property type="entry name" value="YVTN repeat-like/Quinoprotein amine dehydrogenase"/>
    <property type="match status" value="1"/>
</dbReference>
<evidence type="ECO:0000256" key="4">
    <source>
        <dbReference type="ARBA" id="ARBA00025740"/>
    </source>
</evidence>
<comment type="similarity">
    <text evidence="4">Belongs to the WD repeat PROPPIN family.</text>
</comment>
<evidence type="ECO:0000313" key="5">
    <source>
        <dbReference type="EMBL" id="KAJ6225502.1"/>
    </source>
</evidence>